<comment type="caution">
    <text evidence="13">The sequence shown here is derived from an EMBL/GenBank/DDBJ whole genome shotgun (WGS) entry which is preliminary data.</text>
</comment>
<dbReference type="CDD" id="cd03257">
    <property type="entry name" value="ABC_NikE_OppD_transporters"/>
    <property type="match status" value="2"/>
</dbReference>
<dbReference type="Pfam" id="PF00528">
    <property type="entry name" value="BPD_transp_1"/>
    <property type="match status" value="1"/>
</dbReference>
<dbReference type="PROSITE" id="PS00211">
    <property type="entry name" value="ABC_TRANSPORTER_1"/>
    <property type="match status" value="2"/>
</dbReference>
<dbReference type="InterPro" id="IPR003439">
    <property type="entry name" value="ABC_transporter-like_ATP-bd"/>
</dbReference>
<dbReference type="InterPro" id="IPR017871">
    <property type="entry name" value="ABC_transporter-like_CS"/>
</dbReference>
<dbReference type="SMART" id="SM00382">
    <property type="entry name" value="AAA"/>
    <property type="match status" value="2"/>
</dbReference>
<feature type="transmembrane region" description="Helical" evidence="9">
    <location>
        <begin position="196"/>
        <end position="217"/>
    </location>
</feature>
<reference evidence="13 14" key="1">
    <citation type="submission" date="2022-06" db="EMBL/GenBank/DDBJ databases">
        <title>Sequencing the genomes of 1000 actinobacteria strains.</title>
        <authorList>
            <person name="Klenk H.-P."/>
        </authorList>
    </citation>
    <scope>NUCLEOTIDE SEQUENCE [LARGE SCALE GENOMIC DNA]</scope>
    <source>
        <strain evidence="13 14">DSM 41656</strain>
    </source>
</reference>
<gene>
    <name evidence="13" type="ORF">FHR36_002588</name>
</gene>
<dbReference type="EMBL" id="JAMZDX010000002">
    <property type="protein sequence ID" value="MCP2309464.1"/>
    <property type="molecule type" value="Genomic_DNA"/>
</dbReference>
<dbReference type="PANTHER" id="PTHR43776">
    <property type="entry name" value="TRANSPORT ATP-BINDING PROTEIN"/>
    <property type="match status" value="1"/>
</dbReference>
<dbReference type="PROSITE" id="PS50928">
    <property type="entry name" value="ABC_TM1"/>
    <property type="match status" value="1"/>
</dbReference>
<name>A0ABT1IWY0_9ACTN</name>
<evidence type="ECO:0000256" key="1">
    <source>
        <dbReference type="ARBA" id="ARBA00004141"/>
    </source>
</evidence>
<proteinExistence type="inferred from homology"/>
<evidence type="ECO:0000256" key="9">
    <source>
        <dbReference type="RuleBase" id="RU363032"/>
    </source>
</evidence>
<dbReference type="InterPro" id="IPR050319">
    <property type="entry name" value="ABC_transp_ATP-bind"/>
</dbReference>
<dbReference type="InterPro" id="IPR000515">
    <property type="entry name" value="MetI-like"/>
</dbReference>
<evidence type="ECO:0000256" key="3">
    <source>
        <dbReference type="ARBA" id="ARBA00022448"/>
    </source>
</evidence>
<evidence type="ECO:0000256" key="10">
    <source>
        <dbReference type="SAM" id="MobiDB-lite"/>
    </source>
</evidence>
<keyword evidence="7 9" id="KW-1133">Transmembrane helix</keyword>
<feature type="domain" description="ABC transporter" evidence="11">
    <location>
        <begin position="566"/>
        <end position="806"/>
    </location>
</feature>
<comment type="similarity">
    <text evidence="9">Belongs to the binding-protein-dependent transport system permease family.</text>
</comment>
<evidence type="ECO:0000313" key="13">
    <source>
        <dbReference type="EMBL" id="MCP2309464.1"/>
    </source>
</evidence>
<accession>A0ABT1IWY0</accession>
<dbReference type="CDD" id="cd06261">
    <property type="entry name" value="TM_PBP2"/>
    <property type="match status" value="1"/>
</dbReference>
<dbReference type="SUPFAM" id="SSF52540">
    <property type="entry name" value="P-loop containing nucleoside triphosphate hydrolases"/>
    <property type="match status" value="2"/>
</dbReference>
<evidence type="ECO:0000256" key="7">
    <source>
        <dbReference type="ARBA" id="ARBA00022989"/>
    </source>
</evidence>
<sequence>MMVRNRPVERRAIVAGSVLAAVIGLALLGPLLAPHPPGEVVDMPYGPARGATPLGTDHLGADVLSRLLAGGRTLVLLSLAALGVAYLAGATAGMLAALRGGRTDTAVLRVTDVLLSMPGFLLLSVLVVAAGRGPAGVGVATAVVLLPDIVRVVRAATLQVLQHDYVEAALARGESQRHVLVREVLPNLASVLAADAGVRFVGAVFVIATAGFLGYGAQPPAADWGLMILENRDGLSLQPLAVAVPAAAVLLLLLSANLLLDSAFPARQPARRGSRPAGGSAADPDAVLRLRGLTVDADTPDGPRTVLDGLDLELRRGRLLALVGPSGSGKTTAALAALGELRPGLTHRAGEAVLAGHAVLHLQDRALRRVRSRHAGYVPQDPRTSLAPMLRVAGHLGEYLRARGVPRAARPELIRSAVRRVRLPDDDEFLRRHPHQLSGGQRQRVALAAALAHRPDVLVLDEPTSALDQATASALLADLRQLCQDDGPAVLLVAHDLAQMASIADEVAVLDGGRLVERGPAAQVLAHPQSAAGRRLVEAARGALVQDRAAAELPQHAPEPPARPVLAVRGLSARRGDRTLLDGIAFDVEPGGCLSVVGPSGGGKTTLLRCLAGLHDDRAGDIELDGVPLARGLRGRSPEQLRRLQLVPQDPHSSLNPRHTVERIIARPLGRHRPELDPAGLRAAVRELLERVGLDEEFATRRSAQLSGGQRQRVALARALASGPAVLLCDEVTSALDPPTAATVVALLARLRDELGVALVVVTHDLTVPARLGGRMAVLADGRIKEAGPVGQLLTASADPTTEDLLLGVPGLPSPEPRRAATRTRP</sequence>
<keyword evidence="6" id="KW-0067">ATP-binding</keyword>
<protein>
    <submittedName>
        <fullName evidence="13">ABC-type glutathione transport system ATPase component/ABC-type dipeptide/oligopeptide/nickel transport system permease subunit</fullName>
    </submittedName>
</protein>
<comment type="subcellular location">
    <subcellularLocation>
        <location evidence="9">Cell membrane</location>
        <topology evidence="9">Multi-pass membrane protein</topology>
    </subcellularLocation>
    <subcellularLocation>
        <location evidence="1">Membrane</location>
        <topology evidence="1">Multi-pass membrane protein</topology>
    </subcellularLocation>
</comment>
<organism evidence="13 14">
    <name type="scientific">Kitasatospora paracochleata</name>
    <dbReference type="NCBI Taxonomy" id="58354"/>
    <lineage>
        <taxon>Bacteria</taxon>
        <taxon>Bacillati</taxon>
        <taxon>Actinomycetota</taxon>
        <taxon>Actinomycetes</taxon>
        <taxon>Kitasatosporales</taxon>
        <taxon>Streptomycetaceae</taxon>
        <taxon>Kitasatospora</taxon>
    </lineage>
</organism>
<evidence type="ECO:0000256" key="6">
    <source>
        <dbReference type="ARBA" id="ARBA00022840"/>
    </source>
</evidence>
<keyword evidence="3 9" id="KW-0813">Transport</keyword>
<keyword evidence="5" id="KW-0547">Nucleotide-binding</keyword>
<dbReference type="PANTHER" id="PTHR43776:SF7">
    <property type="entry name" value="D,D-DIPEPTIDE TRANSPORT ATP-BINDING PROTEIN DDPF-RELATED"/>
    <property type="match status" value="1"/>
</dbReference>
<evidence type="ECO:0000259" key="11">
    <source>
        <dbReference type="PROSITE" id="PS50893"/>
    </source>
</evidence>
<dbReference type="Pfam" id="PF00005">
    <property type="entry name" value="ABC_tran"/>
    <property type="match status" value="2"/>
</dbReference>
<keyword evidence="8 9" id="KW-0472">Membrane</keyword>
<keyword evidence="4 9" id="KW-0812">Transmembrane</keyword>
<keyword evidence="14" id="KW-1185">Reference proteome</keyword>
<dbReference type="Proteomes" id="UP001206483">
    <property type="component" value="Unassembled WGS sequence"/>
</dbReference>
<evidence type="ECO:0000256" key="8">
    <source>
        <dbReference type="ARBA" id="ARBA00023136"/>
    </source>
</evidence>
<dbReference type="PROSITE" id="PS50893">
    <property type="entry name" value="ABC_TRANSPORTER_2"/>
    <property type="match status" value="2"/>
</dbReference>
<dbReference type="Gene3D" id="1.10.3720.10">
    <property type="entry name" value="MetI-like"/>
    <property type="match status" value="1"/>
</dbReference>
<dbReference type="InterPro" id="IPR027417">
    <property type="entry name" value="P-loop_NTPase"/>
</dbReference>
<feature type="domain" description="ABC transmembrane type-1" evidence="12">
    <location>
        <begin position="71"/>
        <end position="260"/>
    </location>
</feature>
<dbReference type="InterPro" id="IPR035906">
    <property type="entry name" value="MetI-like_sf"/>
</dbReference>
<evidence type="ECO:0000313" key="14">
    <source>
        <dbReference type="Proteomes" id="UP001206483"/>
    </source>
</evidence>
<feature type="transmembrane region" description="Helical" evidence="9">
    <location>
        <begin position="110"/>
        <end position="129"/>
    </location>
</feature>
<feature type="transmembrane region" description="Helical" evidence="9">
    <location>
        <begin position="12"/>
        <end position="33"/>
    </location>
</feature>
<evidence type="ECO:0000256" key="4">
    <source>
        <dbReference type="ARBA" id="ARBA00022692"/>
    </source>
</evidence>
<feature type="transmembrane region" description="Helical" evidence="9">
    <location>
        <begin position="74"/>
        <end position="98"/>
    </location>
</feature>
<comment type="similarity">
    <text evidence="2">Belongs to the ABC transporter superfamily.</text>
</comment>
<feature type="region of interest" description="Disordered" evidence="10">
    <location>
        <begin position="804"/>
        <end position="826"/>
    </location>
</feature>
<evidence type="ECO:0000256" key="5">
    <source>
        <dbReference type="ARBA" id="ARBA00022741"/>
    </source>
</evidence>
<feature type="transmembrane region" description="Helical" evidence="9">
    <location>
        <begin position="237"/>
        <end position="260"/>
    </location>
</feature>
<evidence type="ECO:0000256" key="2">
    <source>
        <dbReference type="ARBA" id="ARBA00005417"/>
    </source>
</evidence>
<dbReference type="SUPFAM" id="SSF161098">
    <property type="entry name" value="MetI-like"/>
    <property type="match status" value="1"/>
</dbReference>
<feature type="domain" description="ABC transporter" evidence="11">
    <location>
        <begin position="288"/>
        <end position="537"/>
    </location>
</feature>
<dbReference type="Gene3D" id="3.40.50.300">
    <property type="entry name" value="P-loop containing nucleotide triphosphate hydrolases"/>
    <property type="match status" value="2"/>
</dbReference>
<dbReference type="InterPro" id="IPR003593">
    <property type="entry name" value="AAA+_ATPase"/>
</dbReference>
<evidence type="ECO:0000259" key="12">
    <source>
        <dbReference type="PROSITE" id="PS50928"/>
    </source>
</evidence>